<reference evidence="1" key="1">
    <citation type="journal article" date="2020" name="Nature">
        <title>Giant virus diversity and host interactions through global metagenomics.</title>
        <authorList>
            <person name="Schulz F."/>
            <person name="Roux S."/>
            <person name="Paez-Espino D."/>
            <person name="Jungbluth S."/>
            <person name="Walsh D.A."/>
            <person name="Denef V.J."/>
            <person name="McMahon K.D."/>
            <person name="Konstantinidis K.T."/>
            <person name="Eloe-Fadrosh E.A."/>
            <person name="Kyrpides N.C."/>
            <person name="Woyke T."/>
        </authorList>
    </citation>
    <scope>NUCLEOTIDE SEQUENCE</scope>
    <source>
        <strain evidence="1">GVMAG-S-1101165-83</strain>
    </source>
</reference>
<proteinExistence type="predicted"/>
<dbReference type="GO" id="GO:0000030">
    <property type="term" value="F:mannosyltransferase activity"/>
    <property type="evidence" value="ECO:0007669"/>
    <property type="project" value="TreeGrafter"/>
</dbReference>
<evidence type="ECO:0008006" key="2">
    <source>
        <dbReference type="Google" id="ProtNLM"/>
    </source>
</evidence>
<dbReference type="Gene3D" id="3.90.550.20">
    <property type="match status" value="1"/>
</dbReference>
<dbReference type="EMBL" id="MN740770">
    <property type="protein sequence ID" value="QHU10678.1"/>
    <property type="molecule type" value="Genomic_DNA"/>
</dbReference>
<dbReference type="AlphaFoldDB" id="A0A6C0K390"/>
<dbReference type="PANTHER" id="PTHR32385">
    <property type="entry name" value="MANNOSYL PHOSPHORYLINOSITOL CERAMIDE SYNTHASE"/>
    <property type="match status" value="1"/>
</dbReference>
<dbReference type="Pfam" id="PF05704">
    <property type="entry name" value="Caps_synth"/>
    <property type="match status" value="1"/>
</dbReference>
<name>A0A6C0K390_9ZZZZ</name>
<protein>
    <recommendedName>
        <fullName evidence="2">Capsular polysaccharide synthesis protein</fullName>
    </recommendedName>
</protein>
<dbReference type="GO" id="GO:0051999">
    <property type="term" value="P:mannosyl-inositol phosphorylceramide biosynthetic process"/>
    <property type="evidence" value="ECO:0007669"/>
    <property type="project" value="TreeGrafter"/>
</dbReference>
<dbReference type="GO" id="GO:0016020">
    <property type="term" value="C:membrane"/>
    <property type="evidence" value="ECO:0007669"/>
    <property type="project" value="GOC"/>
</dbReference>
<dbReference type="InterPro" id="IPR029044">
    <property type="entry name" value="Nucleotide-diphossugar_trans"/>
</dbReference>
<dbReference type="InterPro" id="IPR008441">
    <property type="entry name" value="AfumC-like_glycosyl_Trfase"/>
</dbReference>
<dbReference type="PANTHER" id="PTHR32385:SF15">
    <property type="entry name" value="INOSITOL PHOSPHOCERAMIDE MANNOSYLTRANSFERASE 1"/>
    <property type="match status" value="1"/>
</dbReference>
<dbReference type="SUPFAM" id="SSF53448">
    <property type="entry name" value="Nucleotide-diphospho-sugar transferases"/>
    <property type="match status" value="1"/>
</dbReference>
<sequence length="264" mass="32329">MKDIPRLIWSYWHDEQHPELIDLCLSSWKTNLTDYIINLLNAKNIYNYIDVSDENKIKLSKLGLSKQSDYFRLCLLYKYGGIWVDVSTFINKNFEFVHDSFNKDSELDVFFSIKKLKFINYGFHMWENFFIASPKDSHFIELLKKKFENVYFYDETYFKPSVIDRIKTGFRKDYHAVYWFYYELAKNNDYFRNQCSKQWFFSYNMIDYNLLKSYNIVKNHINYYKNNTQSRDLQKYRLYKIVSDVRKLKELKIVKILENINNIN</sequence>
<organism evidence="1">
    <name type="scientific">viral metagenome</name>
    <dbReference type="NCBI Taxonomy" id="1070528"/>
    <lineage>
        <taxon>unclassified sequences</taxon>
        <taxon>metagenomes</taxon>
        <taxon>organismal metagenomes</taxon>
    </lineage>
</organism>
<accession>A0A6C0K390</accession>
<dbReference type="InterPro" id="IPR051706">
    <property type="entry name" value="Glycosyltransferase_domain"/>
</dbReference>
<evidence type="ECO:0000313" key="1">
    <source>
        <dbReference type="EMBL" id="QHU10678.1"/>
    </source>
</evidence>